<keyword evidence="1" id="KW-0805">Transcription regulation</keyword>
<dbReference type="Gene3D" id="1.10.357.10">
    <property type="entry name" value="Tetracycline Repressor, domain 2"/>
    <property type="match status" value="1"/>
</dbReference>
<accession>A0ABV8IZM2</accession>
<dbReference type="InterPro" id="IPR009057">
    <property type="entry name" value="Homeodomain-like_sf"/>
</dbReference>
<dbReference type="InterPro" id="IPR050109">
    <property type="entry name" value="HTH-type_TetR-like_transc_reg"/>
</dbReference>
<keyword evidence="2 4" id="KW-0238">DNA-binding</keyword>
<evidence type="ECO:0000259" key="5">
    <source>
        <dbReference type="PROSITE" id="PS50977"/>
    </source>
</evidence>
<keyword evidence="7" id="KW-1185">Reference proteome</keyword>
<evidence type="ECO:0000256" key="4">
    <source>
        <dbReference type="PROSITE-ProRule" id="PRU00335"/>
    </source>
</evidence>
<evidence type="ECO:0000256" key="2">
    <source>
        <dbReference type="ARBA" id="ARBA00023125"/>
    </source>
</evidence>
<keyword evidence="3" id="KW-0804">Transcription</keyword>
<dbReference type="PROSITE" id="PS50977">
    <property type="entry name" value="HTH_TETR_2"/>
    <property type="match status" value="1"/>
</dbReference>
<sequence>MKRETKHDQRSAATRERLIAVARALFEQRGYAAVGTEEIVHAAGVTRGALYHQFRDKAALFGAVVEAVETEIVAQVTAALAEPAADPVAGLLRGARVFLTACADPGIDRVLLRDAPAVLGAARWQELNERYGLGLIETAVRHLIDSGTFAPQPAPPLARLLLGALNEAARHVAASGDPGIATDECVQALGRMLDGLRV</sequence>
<protein>
    <submittedName>
        <fullName evidence="6">TetR/AcrR family transcriptional regulator</fullName>
    </submittedName>
</protein>
<dbReference type="Pfam" id="PF21351">
    <property type="entry name" value="TetR_C_41"/>
    <property type="match status" value="1"/>
</dbReference>
<dbReference type="Proteomes" id="UP001595867">
    <property type="component" value="Unassembled WGS sequence"/>
</dbReference>
<evidence type="ECO:0000256" key="3">
    <source>
        <dbReference type="ARBA" id="ARBA00023163"/>
    </source>
</evidence>
<gene>
    <name evidence="6" type="ORF">ACFO0C_19735</name>
</gene>
<evidence type="ECO:0000256" key="1">
    <source>
        <dbReference type="ARBA" id="ARBA00023015"/>
    </source>
</evidence>
<dbReference type="Pfam" id="PF00440">
    <property type="entry name" value="TetR_N"/>
    <property type="match status" value="1"/>
</dbReference>
<dbReference type="PRINTS" id="PR00455">
    <property type="entry name" value="HTHTETR"/>
</dbReference>
<organism evidence="6 7">
    <name type="scientific">Actinoplanes subglobosus</name>
    <dbReference type="NCBI Taxonomy" id="1547892"/>
    <lineage>
        <taxon>Bacteria</taxon>
        <taxon>Bacillati</taxon>
        <taxon>Actinomycetota</taxon>
        <taxon>Actinomycetes</taxon>
        <taxon>Micromonosporales</taxon>
        <taxon>Micromonosporaceae</taxon>
        <taxon>Actinoplanes</taxon>
    </lineage>
</organism>
<proteinExistence type="predicted"/>
<dbReference type="InterPro" id="IPR001647">
    <property type="entry name" value="HTH_TetR"/>
</dbReference>
<dbReference type="EMBL" id="JBHSBL010000017">
    <property type="protein sequence ID" value="MFC4067170.1"/>
    <property type="molecule type" value="Genomic_DNA"/>
</dbReference>
<dbReference type="InterPro" id="IPR049484">
    <property type="entry name" value="Rv0078-like_C"/>
</dbReference>
<feature type="DNA-binding region" description="H-T-H motif" evidence="4">
    <location>
        <begin position="35"/>
        <end position="54"/>
    </location>
</feature>
<dbReference type="RefSeq" id="WP_378068108.1">
    <property type="nucleotide sequence ID" value="NZ_JBHSBL010000017.1"/>
</dbReference>
<feature type="domain" description="HTH tetR-type" evidence="5">
    <location>
        <begin position="12"/>
        <end position="72"/>
    </location>
</feature>
<evidence type="ECO:0000313" key="6">
    <source>
        <dbReference type="EMBL" id="MFC4067170.1"/>
    </source>
</evidence>
<reference evidence="7" key="1">
    <citation type="journal article" date="2019" name="Int. J. Syst. Evol. Microbiol.">
        <title>The Global Catalogue of Microorganisms (GCM) 10K type strain sequencing project: providing services to taxonomists for standard genome sequencing and annotation.</title>
        <authorList>
            <consortium name="The Broad Institute Genomics Platform"/>
            <consortium name="The Broad Institute Genome Sequencing Center for Infectious Disease"/>
            <person name="Wu L."/>
            <person name="Ma J."/>
        </authorList>
    </citation>
    <scope>NUCLEOTIDE SEQUENCE [LARGE SCALE GENOMIC DNA]</scope>
    <source>
        <strain evidence="7">TBRC 5832</strain>
    </source>
</reference>
<evidence type="ECO:0000313" key="7">
    <source>
        <dbReference type="Proteomes" id="UP001595867"/>
    </source>
</evidence>
<dbReference type="PANTHER" id="PTHR30055:SF234">
    <property type="entry name" value="HTH-TYPE TRANSCRIPTIONAL REGULATOR BETI"/>
    <property type="match status" value="1"/>
</dbReference>
<dbReference type="SUPFAM" id="SSF46689">
    <property type="entry name" value="Homeodomain-like"/>
    <property type="match status" value="1"/>
</dbReference>
<dbReference type="PANTHER" id="PTHR30055">
    <property type="entry name" value="HTH-TYPE TRANSCRIPTIONAL REGULATOR RUTR"/>
    <property type="match status" value="1"/>
</dbReference>
<comment type="caution">
    <text evidence="6">The sequence shown here is derived from an EMBL/GenBank/DDBJ whole genome shotgun (WGS) entry which is preliminary data.</text>
</comment>
<name>A0ABV8IZM2_9ACTN</name>